<evidence type="ECO:0000256" key="6">
    <source>
        <dbReference type="SAM" id="Phobius"/>
    </source>
</evidence>
<evidence type="ECO:0000256" key="3">
    <source>
        <dbReference type="ARBA" id="ARBA00022692"/>
    </source>
</evidence>
<feature type="transmembrane region" description="Helical" evidence="6">
    <location>
        <begin position="95"/>
        <end position="125"/>
    </location>
</feature>
<dbReference type="PANTHER" id="PTHR48022:SF2">
    <property type="entry name" value="PLASTIDIC GLUCOSE TRANSPORTER 4"/>
    <property type="match status" value="1"/>
</dbReference>
<dbReference type="Gene3D" id="1.20.1250.20">
    <property type="entry name" value="MFS general substrate transporter like domains"/>
    <property type="match status" value="1"/>
</dbReference>
<evidence type="ECO:0000256" key="1">
    <source>
        <dbReference type="ARBA" id="ARBA00004651"/>
    </source>
</evidence>
<dbReference type="InterPro" id="IPR005828">
    <property type="entry name" value="MFS_sugar_transport-like"/>
</dbReference>
<dbReference type="PANTHER" id="PTHR48022">
    <property type="entry name" value="PLASTIDIC GLUCOSE TRANSPORTER 4"/>
    <property type="match status" value="1"/>
</dbReference>
<gene>
    <name evidence="8" type="primary">csbC_2</name>
    <name evidence="8" type="ORF">NCTC10918_02171</name>
</gene>
<keyword evidence="4 6" id="KW-1133">Transmembrane helix</keyword>
<accession>A0A448UYE0</accession>
<comment type="similarity">
    <text evidence="2">Belongs to the major facilitator superfamily. Sugar transporter (TC 2.A.1.1) family.</text>
</comment>
<comment type="subcellular location">
    <subcellularLocation>
        <location evidence="1">Cell membrane</location>
        <topology evidence="1">Multi-pass membrane protein</topology>
    </subcellularLocation>
</comment>
<evidence type="ECO:0000313" key="8">
    <source>
        <dbReference type="EMBL" id="VEJ30879.1"/>
    </source>
</evidence>
<name>A0A448UYE0_9MICC</name>
<evidence type="ECO:0000256" key="4">
    <source>
        <dbReference type="ARBA" id="ARBA00022989"/>
    </source>
</evidence>
<dbReference type="GO" id="GO:0005886">
    <property type="term" value="C:plasma membrane"/>
    <property type="evidence" value="ECO:0007669"/>
    <property type="project" value="UniProtKB-SubCell"/>
</dbReference>
<proteinExistence type="inferred from homology"/>
<dbReference type="AlphaFoldDB" id="A0A448UYE0"/>
<feature type="transmembrane region" description="Helical" evidence="6">
    <location>
        <begin position="72"/>
        <end position="89"/>
    </location>
</feature>
<feature type="domain" description="Major facilitator superfamily (MFS) profile" evidence="7">
    <location>
        <begin position="1"/>
        <end position="132"/>
    </location>
</feature>
<evidence type="ECO:0000256" key="5">
    <source>
        <dbReference type="ARBA" id="ARBA00023136"/>
    </source>
</evidence>
<organism evidence="8 9">
    <name type="scientific">Rothia dentocariosa</name>
    <dbReference type="NCBI Taxonomy" id="2047"/>
    <lineage>
        <taxon>Bacteria</taxon>
        <taxon>Bacillati</taxon>
        <taxon>Actinomycetota</taxon>
        <taxon>Actinomycetes</taxon>
        <taxon>Micrococcales</taxon>
        <taxon>Micrococcaceae</taxon>
        <taxon>Rothia</taxon>
    </lineage>
</organism>
<dbReference type="PROSITE" id="PS50850">
    <property type="entry name" value="MFS"/>
    <property type="match status" value="1"/>
</dbReference>
<dbReference type="GO" id="GO:0005351">
    <property type="term" value="F:carbohydrate:proton symporter activity"/>
    <property type="evidence" value="ECO:0007669"/>
    <property type="project" value="TreeGrafter"/>
</dbReference>
<evidence type="ECO:0000313" key="9">
    <source>
        <dbReference type="Proteomes" id="UP000270988"/>
    </source>
</evidence>
<feature type="transmembrane region" description="Helical" evidence="6">
    <location>
        <begin position="38"/>
        <end position="60"/>
    </location>
</feature>
<dbReference type="InterPro" id="IPR020846">
    <property type="entry name" value="MFS_dom"/>
</dbReference>
<evidence type="ECO:0000256" key="2">
    <source>
        <dbReference type="ARBA" id="ARBA00010992"/>
    </source>
</evidence>
<keyword evidence="3 6" id="KW-0812">Transmembrane</keyword>
<reference evidence="8 9" key="1">
    <citation type="submission" date="2018-12" db="EMBL/GenBank/DDBJ databases">
        <authorList>
            <consortium name="Pathogen Informatics"/>
        </authorList>
    </citation>
    <scope>NUCLEOTIDE SEQUENCE [LARGE SCALE GENOMIC DNA]</scope>
    <source>
        <strain evidence="8 9">NCTC10918</strain>
    </source>
</reference>
<dbReference type="SUPFAM" id="SSF103473">
    <property type="entry name" value="MFS general substrate transporter"/>
    <property type="match status" value="1"/>
</dbReference>
<feature type="transmembrane region" description="Helical" evidence="6">
    <location>
        <begin position="12"/>
        <end position="32"/>
    </location>
</feature>
<sequence>MMERVNRRTMVIAGYSLTAFFHLLIGVASMLLPEGSPARPYIILALVVGFVGSMQTCLNVSTWVLMSELFPLRVRAVGMGLSAFCGWMMNGLLSLVFPVILGALGLTGSFFGFMVVNVLIAVLMWRNLPETRGKTLEDVEAGVISGAAYPFAATR</sequence>
<keyword evidence="5 6" id="KW-0472">Membrane</keyword>
<dbReference type="Pfam" id="PF00083">
    <property type="entry name" value="Sugar_tr"/>
    <property type="match status" value="1"/>
</dbReference>
<dbReference type="EMBL" id="LR134521">
    <property type="protein sequence ID" value="VEJ30879.1"/>
    <property type="molecule type" value="Genomic_DNA"/>
</dbReference>
<dbReference type="Proteomes" id="UP000270988">
    <property type="component" value="Chromosome"/>
</dbReference>
<dbReference type="InterPro" id="IPR036259">
    <property type="entry name" value="MFS_trans_sf"/>
</dbReference>
<evidence type="ECO:0000259" key="7">
    <source>
        <dbReference type="PROSITE" id="PS50850"/>
    </source>
</evidence>
<protein>
    <submittedName>
        <fullName evidence="8">Probable metabolite transport protein CsbC</fullName>
    </submittedName>
</protein>
<dbReference type="InterPro" id="IPR050360">
    <property type="entry name" value="MFS_Sugar_Transporters"/>
</dbReference>